<gene>
    <name evidence="3" type="ORF">QTN47_10205</name>
</gene>
<dbReference type="PANTHER" id="PTHR36453">
    <property type="entry name" value="SECRETED PROTEIN-RELATED"/>
    <property type="match status" value="1"/>
</dbReference>
<dbReference type="Gene3D" id="2.30.42.10">
    <property type="match status" value="1"/>
</dbReference>
<dbReference type="PANTHER" id="PTHR36453:SF1">
    <property type="entry name" value="RIGHT HANDED BETA HELIX DOMAIN-CONTAINING PROTEIN"/>
    <property type="match status" value="1"/>
</dbReference>
<keyword evidence="1" id="KW-0732">Signal</keyword>
<dbReference type="InterPro" id="IPR036034">
    <property type="entry name" value="PDZ_sf"/>
</dbReference>
<feature type="domain" description="Right handed beta helix" evidence="2">
    <location>
        <begin position="306"/>
        <end position="445"/>
    </location>
</feature>
<protein>
    <submittedName>
        <fullName evidence="3">PDZ domain-containing protein</fullName>
    </submittedName>
</protein>
<comment type="caution">
    <text evidence="3">The sequence shown here is derived from an EMBL/GenBank/DDBJ whole genome shotgun (WGS) entry which is preliminary data.</text>
</comment>
<evidence type="ECO:0000313" key="3">
    <source>
        <dbReference type="EMBL" id="MEX6687868.1"/>
    </source>
</evidence>
<reference evidence="3 4" key="1">
    <citation type="submission" date="2023-07" db="EMBL/GenBank/DDBJ databases">
        <authorList>
            <person name="Lian W.-H."/>
        </authorList>
    </citation>
    <scope>NUCLEOTIDE SEQUENCE [LARGE SCALE GENOMIC DNA]</scope>
    <source>
        <strain evidence="3 4">SYSU DXS3180</strain>
    </source>
</reference>
<accession>A0ABV3ZDE7</accession>
<dbReference type="SUPFAM" id="SSF50156">
    <property type="entry name" value="PDZ domain-like"/>
    <property type="match status" value="1"/>
</dbReference>
<sequence length="775" mass="86154">MKKGTLFLLCIFLAGLLAAQNISFYVAKNGNDANSGSIGKPFASLQKAVDASRGVVGKKKVNIFIRTGTYHLAETIVISNVSCDLTISAYQQEKVILSGAKLLTDLRWIKDGEVYKAVLKNLQADQLFINNVLYHMARYPDYDSSARVFNGTAADAVSPAKVKSWKNPAGGYVHALHEGEWGGFHYKVTDKNSDTTLVLTGGWQNNRPSAMNKKHRFVENIFEELNTPGEWFYNDDTLYVIPFHHTDLSKAVVEGSQLNNLIEIKGEVNAPQKNVHIEHLVFTGTNRTFMLTKEPLLRSDWTIYRGGAILLSGTENCTVTNNIFEKLGGNAVFVSGYNKLARIEHNYIHHIGANAVAFAGNENAVRSPNNQYSQFTPFAEMDKTPGPKSNEFPQECFVTDNLVHDIGMIEKQVAGVEISMSRKITVDHNTIYNAPRSGINIGDGCWGGHLITSNDVFNTVLETGDHGAFNSWGRDRYWSADRHYMDSLVAVHPELILLDVTEPVTLFNNRFRCDHGWDIDLDDGSSNYHIYNNICLNGGLKLREGFFRTVENNIILNNSFHPHVWFANSHDIFRHNIVSTAYAPIGMNSWGDQVDYNFFLTEGGLTKARQDGTDKNSIYVSPEFSNAPNGDYTVKSNEALNSGFKNVPMNFGVTSEWLKQKAKPAPLPVLVGREERNKNSIVSWLGGKIKSVEGLGERSALGLPDEDGVQVIETGNGVLAASGLQKSDVIRQAGDKPVKNVADLMDAYQQNNWTGKLQLNIWRDQQLIPLTLLLK</sequence>
<feature type="signal peptide" evidence="1">
    <location>
        <begin position="1"/>
        <end position="19"/>
    </location>
</feature>
<proteinExistence type="predicted"/>
<dbReference type="RefSeq" id="WP_369329272.1">
    <property type="nucleotide sequence ID" value="NZ_JAULBC010000002.1"/>
</dbReference>
<evidence type="ECO:0000313" key="4">
    <source>
        <dbReference type="Proteomes" id="UP001560573"/>
    </source>
</evidence>
<dbReference type="SUPFAM" id="SSF51126">
    <property type="entry name" value="Pectin lyase-like"/>
    <property type="match status" value="1"/>
</dbReference>
<dbReference type="InterPro" id="IPR011050">
    <property type="entry name" value="Pectin_lyase_fold/virulence"/>
</dbReference>
<dbReference type="SMART" id="SM00710">
    <property type="entry name" value="PbH1"/>
    <property type="match status" value="4"/>
</dbReference>
<dbReference type="Gene3D" id="2.160.20.10">
    <property type="entry name" value="Single-stranded right-handed beta-helix, Pectin lyase-like"/>
    <property type="match status" value="2"/>
</dbReference>
<dbReference type="EMBL" id="JAULBC010000002">
    <property type="protein sequence ID" value="MEX6687868.1"/>
    <property type="molecule type" value="Genomic_DNA"/>
</dbReference>
<evidence type="ECO:0000259" key="2">
    <source>
        <dbReference type="Pfam" id="PF13229"/>
    </source>
</evidence>
<dbReference type="InterPro" id="IPR006626">
    <property type="entry name" value="PbH1"/>
</dbReference>
<feature type="chain" id="PRO_5045139657" evidence="1">
    <location>
        <begin position="20"/>
        <end position="775"/>
    </location>
</feature>
<dbReference type="Pfam" id="PF13229">
    <property type="entry name" value="Beta_helix"/>
    <property type="match status" value="1"/>
</dbReference>
<name>A0ABV3ZDE7_9BACT</name>
<dbReference type="InterPro" id="IPR012334">
    <property type="entry name" value="Pectin_lyas_fold"/>
</dbReference>
<organism evidence="3 4">
    <name type="scientific">Danxiaibacter flavus</name>
    <dbReference type="NCBI Taxonomy" id="3049108"/>
    <lineage>
        <taxon>Bacteria</taxon>
        <taxon>Pseudomonadati</taxon>
        <taxon>Bacteroidota</taxon>
        <taxon>Chitinophagia</taxon>
        <taxon>Chitinophagales</taxon>
        <taxon>Chitinophagaceae</taxon>
        <taxon>Danxiaibacter</taxon>
    </lineage>
</organism>
<dbReference type="Proteomes" id="UP001560573">
    <property type="component" value="Unassembled WGS sequence"/>
</dbReference>
<dbReference type="InterPro" id="IPR039448">
    <property type="entry name" value="Beta_helix"/>
</dbReference>
<keyword evidence="4" id="KW-1185">Reference proteome</keyword>
<evidence type="ECO:0000256" key="1">
    <source>
        <dbReference type="SAM" id="SignalP"/>
    </source>
</evidence>